<protein>
    <submittedName>
        <fullName evidence="4">Lytic murein transglycosylase B</fullName>
    </submittedName>
</protein>
<proteinExistence type="predicted"/>
<keyword evidence="2" id="KW-0732">Signal</keyword>
<feature type="compositionally biased region" description="Low complexity" evidence="1">
    <location>
        <begin position="40"/>
        <end position="57"/>
    </location>
</feature>
<feature type="signal peptide" evidence="2">
    <location>
        <begin position="1"/>
        <end position="37"/>
    </location>
</feature>
<dbReference type="Pfam" id="PF13406">
    <property type="entry name" value="SLT_2"/>
    <property type="match status" value="1"/>
</dbReference>
<dbReference type="InterPro" id="IPR043426">
    <property type="entry name" value="MltB-like"/>
</dbReference>
<feature type="chain" id="PRO_5046773102" evidence="2">
    <location>
        <begin position="38"/>
        <end position="414"/>
    </location>
</feature>
<evidence type="ECO:0000259" key="3">
    <source>
        <dbReference type="Pfam" id="PF13406"/>
    </source>
</evidence>
<dbReference type="Gene3D" id="1.10.8.350">
    <property type="entry name" value="Bacterial muramidase"/>
    <property type="match status" value="1"/>
</dbReference>
<dbReference type="PANTHER" id="PTHR30163">
    <property type="entry name" value="MEMBRANE-BOUND LYTIC MUREIN TRANSGLYCOSYLASE B"/>
    <property type="match status" value="1"/>
</dbReference>
<gene>
    <name evidence="4" type="primary">mltB</name>
    <name evidence="4" type="ORF">GCM10009107_55910</name>
</gene>
<evidence type="ECO:0000313" key="4">
    <source>
        <dbReference type="EMBL" id="GAA0767181.1"/>
    </source>
</evidence>
<dbReference type="RefSeq" id="WP_231012950.1">
    <property type="nucleotide sequence ID" value="NZ_BAAAEW010000045.1"/>
</dbReference>
<evidence type="ECO:0000256" key="1">
    <source>
        <dbReference type="SAM" id="MobiDB-lite"/>
    </source>
</evidence>
<feature type="region of interest" description="Disordered" evidence="1">
    <location>
        <begin position="40"/>
        <end position="83"/>
    </location>
</feature>
<evidence type="ECO:0000256" key="2">
    <source>
        <dbReference type="SAM" id="SignalP"/>
    </source>
</evidence>
<keyword evidence="5" id="KW-1185">Reference proteome</keyword>
<reference evidence="4 5" key="1">
    <citation type="journal article" date="2019" name="Int. J. Syst. Evol. Microbiol.">
        <title>The Global Catalogue of Microorganisms (GCM) 10K type strain sequencing project: providing services to taxonomists for standard genome sequencing and annotation.</title>
        <authorList>
            <consortium name="The Broad Institute Genomics Platform"/>
            <consortium name="The Broad Institute Genome Sequencing Center for Infectious Disease"/>
            <person name="Wu L."/>
            <person name="Ma J."/>
        </authorList>
    </citation>
    <scope>NUCLEOTIDE SEQUENCE [LARGE SCALE GENOMIC DNA]</scope>
    <source>
        <strain evidence="4 5">JCM 15503</strain>
    </source>
</reference>
<comment type="caution">
    <text evidence="4">The sequence shown here is derived from an EMBL/GenBank/DDBJ whole genome shotgun (WGS) entry which is preliminary data.</text>
</comment>
<dbReference type="EMBL" id="BAAAEW010000045">
    <property type="protein sequence ID" value="GAA0767181.1"/>
    <property type="molecule type" value="Genomic_DNA"/>
</dbReference>
<sequence length="414" mass="44729">MTHLPLQDTRPLMLDAKCPVTALALSALLLATGSATAQNAPAPAASSAKPKTAASHKAAPHKKPTKSAPGKRGAVQSDDAPDVVTYGQREDVLRLGRSLAEQQGLDADWVLAQLAQARYQPSVARLVMPPAAGVAKNWQAYRARFVEPQRLREGQRWWQDHERWLDQAEARWGVPASVIVAIVGIETFYGRHTGGYKVIDALATLSFDFPSGRSDRTPFYRDELAGFLRWCNQEKRDPQSVRGSYAGAIGLPQFMPSSILKYAVDFDGDGRIDLDTHGADVVGSVAHYLAEFGWQRGLPTHFGVTPPAAVSDRATLLAPDILPSFSAKQMTELGAQLDAAGQAYDGPLALVELQNGDSAPSYVAGTRNFYVITRYNWSSYYALAVIELARTLRQMRPPAPAPAATPAVSSPASP</sequence>
<feature type="domain" description="Transglycosylase SLT" evidence="3">
    <location>
        <begin position="91"/>
        <end position="390"/>
    </location>
</feature>
<accession>A0ABN1KIE0</accession>
<dbReference type="InterPro" id="IPR031304">
    <property type="entry name" value="SLT_2"/>
</dbReference>
<organism evidence="4 5">
    <name type="scientific">Ideonella azotifigens</name>
    <dbReference type="NCBI Taxonomy" id="513160"/>
    <lineage>
        <taxon>Bacteria</taxon>
        <taxon>Pseudomonadati</taxon>
        <taxon>Pseudomonadota</taxon>
        <taxon>Betaproteobacteria</taxon>
        <taxon>Burkholderiales</taxon>
        <taxon>Sphaerotilaceae</taxon>
        <taxon>Ideonella</taxon>
    </lineage>
</organism>
<dbReference type="Gene3D" id="1.10.530.10">
    <property type="match status" value="1"/>
</dbReference>
<name>A0ABN1KIE0_9BURK</name>
<evidence type="ECO:0000313" key="5">
    <source>
        <dbReference type="Proteomes" id="UP001500279"/>
    </source>
</evidence>
<dbReference type="SUPFAM" id="SSF53955">
    <property type="entry name" value="Lysozyme-like"/>
    <property type="match status" value="1"/>
</dbReference>
<dbReference type="InterPro" id="IPR011757">
    <property type="entry name" value="Lytic_transglycosylase_MltB"/>
</dbReference>
<dbReference type="InterPro" id="IPR023346">
    <property type="entry name" value="Lysozyme-like_dom_sf"/>
</dbReference>
<dbReference type="PANTHER" id="PTHR30163:SF9">
    <property type="entry name" value="MEMBRANE-BOUND LYTIC MUREIN TRANSGLYCOSYLASE B"/>
    <property type="match status" value="1"/>
</dbReference>
<dbReference type="NCBIfam" id="TIGR02282">
    <property type="entry name" value="MltB"/>
    <property type="match status" value="1"/>
</dbReference>
<dbReference type="Proteomes" id="UP001500279">
    <property type="component" value="Unassembled WGS sequence"/>
</dbReference>